<dbReference type="Proteomes" id="UP000279457">
    <property type="component" value="Unassembled WGS sequence"/>
</dbReference>
<feature type="transmembrane region" description="Helical" evidence="1">
    <location>
        <begin position="21"/>
        <end position="42"/>
    </location>
</feature>
<sequence length="74" mass="8685">MTDIFDKIFLSKVNDAHLRSLVFSFCLFGIEDGFFIKSGWVFNSAFLLKIYHQVIYGGFSIHRFSFLFQVFSLM</sequence>
<proteinExistence type="predicted"/>
<gene>
    <name evidence="2" type="ORF">EB241_01320</name>
</gene>
<organism evidence="2 3">
    <name type="scientific">Erwinia psidii</name>
    <dbReference type="NCBI Taxonomy" id="69224"/>
    <lineage>
        <taxon>Bacteria</taxon>
        <taxon>Pseudomonadati</taxon>
        <taxon>Pseudomonadota</taxon>
        <taxon>Gammaproteobacteria</taxon>
        <taxon>Enterobacterales</taxon>
        <taxon>Erwiniaceae</taxon>
        <taxon>Erwinia</taxon>
    </lineage>
</organism>
<dbReference type="EMBL" id="RHHM01000001">
    <property type="protein sequence ID" value="RQM39979.1"/>
    <property type="molecule type" value="Genomic_DNA"/>
</dbReference>
<keyword evidence="3" id="KW-1185">Reference proteome</keyword>
<accession>A0A3N6UVJ7</accession>
<comment type="caution">
    <text evidence="2">The sequence shown here is derived from an EMBL/GenBank/DDBJ whole genome shotgun (WGS) entry which is preliminary data.</text>
</comment>
<keyword evidence="1" id="KW-0812">Transmembrane</keyword>
<keyword evidence="1" id="KW-0472">Membrane</keyword>
<evidence type="ECO:0000313" key="2">
    <source>
        <dbReference type="EMBL" id="RQM39979.1"/>
    </source>
</evidence>
<protein>
    <submittedName>
        <fullName evidence="2">Uncharacterized protein</fullName>
    </submittedName>
</protein>
<evidence type="ECO:0000256" key="1">
    <source>
        <dbReference type="SAM" id="Phobius"/>
    </source>
</evidence>
<dbReference type="AlphaFoldDB" id="A0A3N6UVJ7"/>
<evidence type="ECO:0000313" key="3">
    <source>
        <dbReference type="Proteomes" id="UP000279457"/>
    </source>
</evidence>
<keyword evidence="1" id="KW-1133">Transmembrane helix</keyword>
<name>A0A3N6UVJ7_9GAMM</name>
<reference evidence="2 3" key="1">
    <citation type="submission" date="2018-10" db="EMBL/GenBank/DDBJ databases">
        <title>Draft genome sequence for the type isolate of Erwinia psidii, agent causal of bacterial blight in guava (Psidium guajava) and wilt and die-back of Eucalyptus spp.</title>
        <authorList>
            <person name="Hermenegildo P.S."/>
            <person name="Santos S.A."/>
            <person name="Guimaraes L.M.S."/>
            <person name="Vidigal P.M.P."/>
            <person name="Pereira I.C."/>
            <person name="Badel J.L."/>
            <person name="Alfenas-Zerbini P."/>
            <person name="Ferreira M.A.S.V."/>
            <person name="Alfenas A.C."/>
        </authorList>
    </citation>
    <scope>NUCLEOTIDE SEQUENCE [LARGE SCALE GENOMIC DNA]</scope>
    <source>
        <strain evidence="2 3">IBSBF 435</strain>
    </source>
</reference>